<comment type="subcellular location">
    <subcellularLocation>
        <location evidence="1">Cell membrane</location>
        <topology evidence="1">Multi-pass membrane protein</topology>
    </subcellularLocation>
</comment>
<dbReference type="NCBIfam" id="TIGR00361">
    <property type="entry name" value="ComEC_Rec2"/>
    <property type="match status" value="1"/>
</dbReference>
<dbReference type="InterPro" id="IPR004797">
    <property type="entry name" value="Competence_ComEC/Rec2"/>
</dbReference>
<evidence type="ECO:0000313" key="9">
    <source>
        <dbReference type="Proteomes" id="UP000252182"/>
    </source>
</evidence>
<feature type="transmembrane region" description="Helical" evidence="6">
    <location>
        <begin position="496"/>
        <end position="514"/>
    </location>
</feature>
<dbReference type="Gene3D" id="3.60.15.10">
    <property type="entry name" value="Ribonuclease Z/Hydroxyacylglutathione hydrolase-like"/>
    <property type="match status" value="1"/>
</dbReference>
<dbReference type="InterPro" id="IPR035681">
    <property type="entry name" value="ComA-like_MBL"/>
</dbReference>
<feature type="transmembrane region" description="Helical" evidence="6">
    <location>
        <begin position="324"/>
        <end position="344"/>
    </location>
</feature>
<evidence type="ECO:0000259" key="7">
    <source>
        <dbReference type="SMART" id="SM00849"/>
    </source>
</evidence>
<evidence type="ECO:0000313" key="8">
    <source>
        <dbReference type="EMBL" id="AXF86092.1"/>
    </source>
</evidence>
<feature type="transmembrane region" description="Helical" evidence="6">
    <location>
        <begin position="385"/>
        <end position="406"/>
    </location>
</feature>
<keyword evidence="9" id="KW-1185">Reference proteome</keyword>
<dbReference type="GO" id="GO:0005886">
    <property type="term" value="C:plasma membrane"/>
    <property type="evidence" value="ECO:0007669"/>
    <property type="project" value="UniProtKB-SubCell"/>
</dbReference>
<gene>
    <name evidence="8" type="primary">comEC</name>
    <name evidence="8" type="ORF">DTO96_101833</name>
</gene>
<feature type="transmembrane region" description="Helical" evidence="6">
    <location>
        <begin position="36"/>
        <end position="58"/>
    </location>
</feature>
<proteinExistence type="predicted"/>
<feature type="transmembrane region" description="Helical" evidence="6">
    <location>
        <begin position="283"/>
        <end position="304"/>
    </location>
</feature>
<dbReference type="InterPro" id="IPR036866">
    <property type="entry name" value="RibonucZ/Hydroxyglut_hydro"/>
</dbReference>
<evidence type="ECO:0000256" key="3">
    <source>
        <dbReference type="ARBA" id="ARBA00022692"/>
    </source>
</evidence>
<keyword evidence="5 6" id="KW-0472">Membrane</keyword>
<feature type="transmembrane region" description="Helical" evidence="6">
    <location>
        <begin position="432"/>
        <end position="454"/>
    </location>
</feature>
<accession>A0A345DCK4</accession>
<dbReference type="Pfam" id="PF03772">
    <property type="entry name" value="Competence"/>
    <property type="match status" value="1"/>
</dbReference>
<dbReference type="InterPro" id="IPR001279">
    <property type="entry name" value="Metallo-B-lactamas"/>
</dbReference>
<dbReference type="Pfam" id="PF00753">
    <property type="entry name" value="Lactamase_B"/>
    <property type="match status" value="1"/>
</dbReference>
<dbReference type="PANTHER" id="PTHR30619">
    <property type="entry name" value="DNA INTERNALIZATION/COMPETENCE PROTEIN COMEC/REC2"/>
    <property type="match status" value="1"/>
</dbReference>
<feature type="transmembrane region" description="Helical" evidence="6">
    <location>
        <begin position="356"/>
        <end position="379"/>
    </location>
</feature>
<feature type="transmembrane region" description="Helical" evidence="6">
    <location>
        <begin position="466"/>
        <end position="489"/>
    </location>
</feature>
<dbReference type="OrthoDB" id="9761531at2"/>
<dbReference type="InterPro" id="IPR004477">
    <property type="entry name" value="ComEC_N"/>
</dbReference>
<dbReference type="AlphaFoldDB" id="A0A345DCK4"/>
<sequence>MVAQWRLVLTTAWMVVCLTAAHEVRALFSIETLWLLLAVAVLCVVLLYPNTFLWPQFFKNFKPFKRVRLPVALLAVACLTVTYAQARAWRRLHEVVQPSWVGKTLSVQGRIDSIPTRTPFGMRFLFKPSPSQQDAEVQTAVNEGTLPSQISTAWYEDDLPVTGAGALRVGQVWSLPLGLKPPHATQNPGVFDQERYWFANDVRGLATVRVNKDTRLDDYPNMLGMETTFWSALQNTRGWALHQLDVRLAGQDEAVTAVLKALTFGDQSGVSNAQWMLFQQTGVTHLVSISGVHITMLAMLVAWLTQTLWRRSLKLCAWMPSLYAAQWLGLVVALTYALLAGWALPAQRTVVMLAIWLWLSRLGVASSGVRVLCFALWGVLCFDPFAVLSISFWLSFGAVAWLILALNDHEQVGDLNPLQVEKQAEKKEAHKWLSVMGVQLAIGLALLPVTLYFFHQASLLGVAVNFIAIPLVSGVVTPLLLLACALGFGLGWTWPLVWAHALLSKGLMALSWLVEVIPNGLWTHTLKWWQVVVLAVLSIALVLAMRRQRWVWLSCCAAGVAVVLATPRLDTAIADGQVRVHVLDIGQGSAVLLQTAHHNWLYDAGPKYGEDSDAGVRVIVPYLREMGVEHLDGMVLSHNDADHTGGAGSVSRAVRVDRVLTSISPERITEMGVNISTVQLCLVGQAWTVDGVKFSILSPDQATVQNAELADNPKSCVLRVDVGSGALKSLLLTGDIDALQEAKLVVSPAGGVRDWHADVLLMPHHGSGGSSSAPFIEASSPRWAIAQSGYLNPFHHPHPLVWARYQAAGAVVSNTVDSGALRFCLGCVSSEADHWRESGRWYGWD</sequence>
<feature type="domain" description="Metallo-beta-lactamase" evidence="7">
    <location>
        <begin position="587"/>
        <end position="790"/>
    </location>
</feature>
<dbReference type="SMART" id="SM00849">
    <property type="entry name" value="Lactamase_B"/>
    <property type="match status" value="1"/>
</dbReference>
<feature type="transmembrane region" description="Helical" evidence="6">
    <location>
        <begin position="526"/>
        <end position="543"/>
    </location>
</feature>
<dbReference type="EMBL" id="CP031124">
    <property type="protein sequence ID" value="AXF86092.1"/>
    <property type="molecule type" value="Genomic_DNA"/>
</dbReference>
<reference evidence="9" key="1">
    <citation type="submission" date="2018-07" db="EMBL/GenBank/DDBJ databases">
        <authorList>
            <person name="Kim H."/>
        </authorList>
    </citation>
    <scope>NUCLEOTIDE SEQUENCE [LARGE SCALE GENOMIC DNA]</scope>
    <source>
        <strain evidence="9">F02</strain>
    </source>
</reference>
<evidence type="ECO:0000256" key="1">
    <source>
        <dbReference type="ARBA" id="ARBA00004651"/>
    </source>
</evidence>
<dbReference type="RefSeq" id="WP_114563207.1">
    <property type="nucleotide sequence ID" value="NZ_CP031124.1"/>
</dbReference>
<evidence type="ECO:0000256" key="2">
    <source>
        <dbReference type="ARBA" id="ARBA00022475"/>
    </source>
</evidence>
<dbReference type="GO" id="GO:0030420">
    <property type="term" value="P:establishment of competence for transformation"/>
    <property type="evidence" value="ECO:0007669"/>
    <property type="project" value="InterPro"/>
</dbReference>
<dbReference type="Pfam" id="PF13567">
    <property type="entry name" value="DUF4131"/>
    <property type="match status" value="1"/>
</dbReference>
<name>A0A345DCK4_9BURK</name>
<dbReference type="CDD" id="cd07731">
    <property type="entry name" value="ComA-like_MBL-fold"/>
    <property type="match status" value="1"/>
</dbReference>
<evidence type="ECO:0000256" key="4">
    <source>
        <dbReference type="ARBA" id="ARBA00022989"/>
    </source>
</evidence>
<dbReference type="PANTHER" id="PTHR30619:SF1">
    <property type="entry name" value="RECOMBINATION PROTEIN 2"/>
    <property type="match status" value="1"/>
</dbReference>
<keyword evidence="4 6" id="KW-1133">Transmembrane helix</keyword>
<dbReference type="InterPro" id="IPR052159">
    <property type="entry name" value="Competence_DNA_uptake"/>
</dbReference>
<keyword evidence="2" id="KW-1003">Cell membrane</keyword>
<dbReference type="InterPro" id="IPR025405">
    <property type="entry name" value="DUF4131"/>
</dbReference>
<dbReference type="KEGG" id="hyf:DTO96_101833"/>
<protein>
    <submittedName>
        <fullName evidence="8">ComE operon protein 3</fullName>
    </submittedName>
</protein>
<dbReference type="SUPFAM" id="SSF56281">
    <property type="entry name" value="Metallo-hydrolase/oxidoreductase"/>
    <property type="match status" value="1"/>
</dbReference>
<organism evidence="8 9">
    <name type="scientific">Ephemeroptericola cinctiostellae</name>
    <dbReference type="NCBI Taxonomy" id="2268024"/>
    <lineage>
        <taxon>Bacteria</taxon>
        <taxon>Pseudomonadati</taxon>
        <taxon>Pseudomonadota</taxon>
        <taxon>Betaproteobacteria</taxon>
        <taxon>Burkholderiales</taxon>
        <taxon>Burkholderiaceae</taxon>
        <taxon>Ephemeroptericola</taxon>
    </lineage>
</organism>
<dbReference type="NCBIfam" id="TIGR00360">
    <property type="entry name" value="ComEC_N-term"/>
    <property type="match status" value="1"/>
</dbReference>
<evidence type="ECO:0000256" key="6">
    <source>
        <dbReference type="SAM" id="Phobius"/>
    </source>
</evidence>
<keyword evidence="3 6" id="KW-0812">Transmembrane</keyword>
<dbReference type="Proteomes" id="UP000252182">
    <property type="component" value="Chromosome"/>
</dbReference>
<evidence type="ECO:0000256" key="5">
    <source>
        <dbReference type="ARBA" id="ARBA00023136"/>
    </source>
</evidence>
<feature type="transmembrane region" description="Helical" evidence="6">
    <location>
        <begin position="550"/>
        <end position="569"/>
    </location>
</feature>